<evidence type="ECO:0000313" key="2">
    <source>
        <dbReference type="Proteomes" id="UP000287605"/>
    </source>
</evidence>
<proteinExistence type="predicted"/>
<gene>
    <name evidence="1" type="ORF">CBF29_11335</name>
</gene>
<comment type="caution">
    <text evidence="1">The sequence shown here is derived from an EMBL/GenBank/DDBJ whole genome shotgun (WGS) entry which is preliminary data.</text>
</comment>
<reference evidence="1 2" key="1">
    <citation type="submission" date="2017-05" db="EMBL/GenBank/DDBJ databases">
        <title>Vagococcus spp. assemblies.</title>
        <authorList>
            <person name="Gulvik C.A."/>
        </authorList>
    </citation>
    <scope>NUCLEOTIDE SEQUENCE [LARGE SCALE GENOMIC DNA]</scope>
    <source>
        <strain evidence="1 2">CCUG 51432</strain>
    </source>
</reference>
<name>A0A430AND6_9ENTE</name>
<organism evidence="1 2">
    <name type="scientific">Vagococcus elongatus</name>
    <dbReference type="NCBI Taxonomy" id="180344"/>
    <lineage>
        <taxon>Bacteria</taxon>
        <taxon>Bacillati</taxon>
        <taxon>Bacillota</taxon>
        <taxon>Bacilli</taxon>
        <taxon>Lactobacillales</taxon>
        <taxon>Enterococcaceae</taxon>
        <taxon>Vagococcus</taxon>
    </lineage>
</organism>
<keyword evidence="2" id="KW-1185">Reference proteome</keyword>
<sequence>MFVFKNIKLEITDQFLKVTIAHDFLETIYFKQEQKRQFIRFFTTLVETALLHPNSFKNYYLVMKDMLSD</sequence>
<protein>
    <submittedName>
        <fullName evidence="1">Uncharacterized protein</fullName>
    </submittedName>
</protein>
<dbReference type="AlphaFoldDB" id="A0A430AND6"/>
<dbReference type="RefSeq" id="WP_126809841.1">
    <property type="nucleotide sequence ID" value="NZ_NGKA01000021.1"/>
</dbReference>
<accession>A0A430AND6</accession>
<evidence type="ECO:0000313" key="1">
    <source>
        <dbReference type="EMBL" id="RSU09437.1"/>
    </source>
</evidence>
<dbReference type="EMBL" id="NGKA01000021">
    <property type="protein sequence ID" value="RSU09437.1"/>
    <property type="molecule type" value="Genomic_DNA"/>
</dbReference>
<dbReference type="Proteomes" id="UP000287605">
    <property type="component" value="Unassembled WGS sequence"/>
</dbReference>